<organism evidence="1 2">
    <name type="scientific">Trichococcus shcherbakoviae subsp. psychrophilus</name>
    <dbReference type="NCBI Taxonomy" id="2585775"/>
    <lineage>
        <taxon>Bacteria</taxon>
        <taxon>Bacillati</taxon>
        <taxon>Bacillota</taxon>
        <taxon>Bacilli</taxon>
        <taxon>Lactobacillales</taxon>
        <taxon>Carnobacteriaceae</taxon>
        <taxon>Trichococcus</taxon>
    </lineage>
</organism>
<accession>A0A5C5E6Q1</accession>
<name>A0A5C5E6Q1_9LACT</name>
<protein>
    <recommendedName>
        <fullName evidence="3">Bacteriophage abortive infection abih</fullName>
    </recommendedName>
</protein>
<evidence type="ECO:0008006" key="3">
    <source>
        <dbReference type="Google" id="ProtNLM"/>
    </source>
</evidence>
<dbReference type="Proteomes" id="UP000313395">
    <property type="component" value="Unassembled WGS sequence"/>
</dbReference>
<comment type="caution">
    <text evidence="1">The sequence shown here is derived from an EMBL/GenBank/DDBJ whole genome shotgun (WGS) entry which is preliminary data.</text>
</comment>
<evidence type="ECO:0000313" key="1">
    <source>
        <dbReference type="EMBL" id="TNV68469.1"/>
    </source>
</evidence>
<reference evidence="1 2" key="1">
    <citation type="submission" date="2019-06" db="EMBL/GenBank/DDBJ databases">
        <title>Description Trichococcus psychrophilus sp. nov., isolated from a cold spring, by genomic and phenotypic analyses.</title>
        <authorList>
            <person name="Zakharyuk A."/>
        </authorList>
    </citation>
    <scope>NUCLEOTIDE SEQUENCE [LARGE SCALE GENOMIC DNA]</scope>
    <source>
        <strain evidence="1 2">SKBG</strain>
    </source>
</reference>
<keyword evidence="2" id="KW-1185">Reference proteome</keyword>
<dbReference type="EMBL" id="VENO01000003">
    <property type="protein sequence ID" value="TNV68469.1"/>
    <property type="molecule type" value="Genomic_DNA"/>
</dbReference>
<dbReference type="InterPro" id="IPR025935">
    <property type="entry name" value="AbiH"/>
</dbReference>
<gene>
    <name evidence="1" type="ORF">FHK04_09660</name>
</gene>
<dbReference type="Pfam" id="PF14253">
    <property type="entry name" value="AbiH"/>
    <property type="match status" value="1"/>
</dbReference>
<sequence length="359" mass="42184">MEIIEIKEIIKMSDYTKLAIVGNGFDLAHGLKTNYYDFVEDRIKICISLGEFEKEVENTLKNQNYEKEFSYYKSKNEFYWYDFEQVIGETTNVIFQEYLMKFSENPKDNQEIQKIYEMKMHKINSLFEEVTTEFYEYLRKEVSGFIEKKIDNIAAELDNQTFVINFNYTSTVETYTKNIRYIHGSLFNNDLPVFGFPMMTRFDFPDTLSETHNKAYQRDLLHFSRHIRNNKGINFQSDKYKNLIEEMKYVHIPSLHSGKGGYGEIQCAEIEEYSGVNGDFTFKEENEYDSDKITEVIFLGHSIIADTEVLGEIFEELSNLEQIVIYSYSGESEATLDNKVKMIKEIAGQDSIVTVKFFS</sequence>
<proteinExistence type="predicted"/>
<dbReference type="AlphaFoldDB" id="A0A5C5E6Q1"/>
<evidence type="ECO:0000313" key="2">
    <source>
        <dbReference type="Proteomes" id="UP000313395"/>
    </source>
</evidence>